<sequence length="250" mass="28180">MTPFSLVFKEQVPLNDHSVSIRFKVESETPLVAIAGQFVRLHMQQDDGFDTFRSYSIASIFTEEKCELDEIEIAMTWVEGGLATRKLAALQPGDRLEASGPYGRFCLLPDHHQRYFLIATGTGVTPYRAMLNELKNRLKAGSEVFVVMGAQDAPGLLYEADFRAVEKAYGNFHYIPCLSRREREQPALNDRTGYVQKFLAELDFDVDSDIAYLCGNPGMVDESFALLKDKGLPVTLIKREKYVSPPVKKK</sequence>
<evidence type="ECO:0000259" key="2">
    <source>
        <dbReference type="PROSITE" id="PS51384"/>
    </source>
</evidence>
<dbReference type="RefSeq" id="WP_188364296.1">
    <property type="nucleotide sequence ID" value="NZ_BAABJF010000032.1"/>
</dbReference>
<feature type="domain" description="FAD-binding FR-type" evidence="2">
    <location>
        <begin position="1"/>
        <end position="108"/>
    </location>
</feature>
<dbReference type="InterPro" id="IPR017938">
    <property type="entry name" value="Riboflavin_synthase-like_b-brl"/>
</dbReference>
<dbReference type="PROSITE" id="PS51384">
    <property type="entry name" value="FAD_FR"/>
    <property type="match status" value="1"/>
</dbReference>
<proteinExistence type="predicted"/>
<dbReference type="InterPro" id="IPR001709">
    <property type="entry name" value="Flavoprot_Pyr_Nucl_cyt_Rdtase"/>
</dbReference>
<dbReference type="EMBL" id="BMEO01000002">
    <property type="protein sequence ID" value="GGF88499.1"/>
    <property type="molecule type" value="Genomic_DNA"/>
</dbReference>
<dbReference type="AlphaFoldDB" id="A0A917FK32"/>
<dbReference type="Pfam" id="PF00175">
    <property type="entry name" value="NAD_binding_1"/>
    <property type="match status" value="1"/>
</dbReference>
<dbReference type="Proteomes" id="UP000605253">
    <property type="component" value="Unassembled WGS sequence"/>
</dbReference>
<dbReference type="PANTHER" id="PTHR47354">
    <property type="entry name" value="NADH OXIDOREDUCTASE HCR"/>
    <property type="match status" value="1"/>
</dbReference>
<dbReference type="InterPro" id="IPR017927">
    <property type="entry name" value="FAD-bd_FR_type"/>
</dbReference>
<gene>
    <name evidence="3" type="primary">poxF</name>
    <name evidence="3" type="ORF">GCM10011365_07070</name>
</gene>
<name>A0A917FK32_9GAMM</name>
<dbReference type="InterPro" id="IPR050415">
    <property type="entry name" value="MRET"/>
</dbReference>
<evidence type="ECO:0000313" key="4">
    <source>
        <dbReference type="Proteomes" id="UP000605253"/>
    </source>
</evidence>
<protein>
    <submittedName>
        <fullName evidence="3">Phenol hydroxylase</fullName>
    </submittedName>
</protein>
<dbReference type="Gene3D" id="3.40.50.80">
    <property type="entry name" value="Nucleotide-binding domain of ferredoxin-NADP reductase (FNR) module"/>
    <property type="match status" value="1"/>
</dbReference>
<dbReference type="Gene3D" id="2.40.30.10">
    <property type="entry name" value="Translation factors"/>
    <property type="match status" value="1"/>
</dbReference>
<reference evidence="3" key="1">
    <citation type="journal article" date="2014" name="Int. J. Syst. Evol. Microbiol.">
        <title>Complete genome sequence of Corynebacterium casei LMG S-19264T (=DSM 44701T), isolated from a smear-ripened cheese.</title>
        <authorList>
            <consortium name="US DOE Joint Genome Institute (JGI-PGF)"/>
            <person name="Walter F."/>
            <person name="Albersmeier A."/>
            <person name="Kalinowski J."/>
            <person name="Ruckert C."/>
        </authorList>
    </citation>
    <scope>NUCLEOTIDE SEQUENCE</scope>
    <source>
        <strain evidence="3">CGMCC 1.12181</strain>
    </source>
</reference>
<dbReference type="SUPFAM" id="SSF52343">
    <property type="entry name" value="Ferredoxin reductase-like, C-terminal NADP-linked domain"/>
    <property type="match status" value="1"/>
</dbReference>
<dbReference type="PRINTS" id="PR00410">
    <property type="entry name" value="PHEHYDRXLASE"/>
</dbReference>
<dbReference type="InterPro" id="IPR001433">
    <property type="entry name" value="OxRdtase_FAD/NAD-bd"/>
</dbReference>
<keyword evidence="4" id="KW-1185">Reference proteome</keyword>
<comment type="caution">
    <text evidence="3">The sequence shown here is derived from an EMBL/GenBank/DDBJ whole genome shotgun (WGS) entry which is preliminary data.</text>
</comment>
<comment type="cofactor">
    <cofactor evidence="1">
        <name>[2Fe-2S] cluster</name>
        <dbReference type="ChEBI" id="CHEBI:190135"/>
    </cofactor>
</comment>
<dbReference type="InterPro" id="IPR008333">
    <property type="entry name" value="Cbr1-like_FAD-bd_dom"/>
</dbReference>
<dbReference type="InterPro" id="IPR039261">
    <property type="entry name" value="FNR_nucleotide-bd"/>
</dbReference>
<accession>A0A917FK32</accession>
<evidence type="ECO:0000256" key="1">
    <source>
        <dbReference type="ARBA" id="ARBA00034078"/>
    </source>
</evidence>
<evidence type="ECO:0000313" key="3">
    <source>
        <dbReference type="EMBL" id="GGF88499.1"/>
    </source>
</evidence>
<dbReference type="GO" id="GO:0016491">
    <property type="term" value="F:oxidoreductase activity"/>
    <property type="evidence" value="ECO:0007669"/>
    <property type="project" value="InterPro"/>
</dbReference>
<dbReference type="SUPFAM" id="SSF63380">
    <property type="entry name" value="Riboflavin synthase domain-like"/>
    <property type="match status" value="1"/>
</dbReference>
<dbReference type="Pfam" id="PF00970">
    <property type="entry name" value="FAD_binding_6"/>
    <property type="match status" value="1"/>
</dbReference>
<dbReference type="PRINTS" id="PR00371">
    <property type="entry name" value="FPNCR"/>
</dbReference>
<dbReference type="PANTHER" id="PTHR47354:SF5">
    <property type="entry name" value="PROTEIN RFBI"/>
    <property type="match status" value="1"/>
</dbReference>
<reference evidence="3" key="2">
    <citation type="submission" date="2020-09" db="EMBL/GenBank/DDBJ databases">
        <authorList>
            <person name="Sun Q."/>
            <person name="Zhou Y."/>
        </authorList>
    </citation>
    <scope>NUCLEOTIDE SEQUENCE</scope>
    <source>
        <strain evidence="3">CGMCC 1.12181</strain>
    </source>
</reference>
<organism evidence="3 4">
    <name type="scientific">Marinicella pacifica</name>
    <dbReference type="NCBI Taxonomy" id="1171543"/>
    <lineage>
        <taxon>Bacteria</taxon>
        <taxon>Pseudomonadati</taxon>
        <taxon>Pseudomonadota</taxon>
        <taxon>Gammaproteobacteria</taxon>
        <taxon>Lysobacterales</taxon>
        <taxon>Marinicellaceae</taxon>
        <taxon>Marinicella</taxon>
    </lineage>
</organism>